<feature type="compositionally biased region" description="Basic residues" evidence="1">
    <location>
        <begin position="82"/>
        <end position="93"/>
    </location>
</feature>
<protein>
    <submittedName>
        <fullName evidence="2">Uncharacterized protein</fullName>
    </submittedName>
</protein>
<name>A0ABX0A546_9BACI</name>
<evidence type="ECO:0000313" key="3">
    <source>
        <dbReference type="Proteomes" id="UP000743899"/>
    </source>
</evidence>
<accession>A0ABX0A546</accession>
<proteinExistence type="predicted"/>
<gene>
    <name evidence="2" type="ORF">GW534_12635</name>
</gene>
<dbReference type="Proteomes" id="UP000743899">
    <property type="component" value="Unassembled WGS sequence"/>
</dbReference>
<evidence type="ECO:0000256" key="1">
    <source>
        <dbReference type="SAM" id="MobiDB-lite"/>
    </source>
</evidence>
<reference evidence="2 3" key="1">
    <citation type="submission" date="2020-01" db="EMBL/GenBank/DDBJ databases">
        <title>A novel Bacillus sp. from Pasinler.</title>
        <authorList>
            <person name="Adiguzel A."/>
            <person name="Ay H."/>
            <person name="Baltaci M.O."/>
        </authorList>
    </citation>
    <scope>NUCLEOTIDE SEQUENCE [LARGE SCALE GENOMIC DNA]</scope>
    <source>
        <strain evidence="2 3">P1</strain>
    </source>
</reference>
<feature type="region of interest" description="Disordered" evidence="1">
    <location>
        <begin position="72"/>
        <end position="93"/>
    </location>
</feature>
<organism evidence="2 3">
    <name type="scientific">Pallidibacillus pasinlerensis</name>
    <dbReference type="NCBI Taxonomy" id="2703818"/>
    <lineage>
        <taxon>Bacteria</taxon>
        <taxon>Bacillati</taxon>
        <taxon>Bacillota</taxon>
        <taxon>Bacilli</taxon>
        <taxon>Bacillales</taxon>
        <taxon>Bacillaceae</taxon>
        <taxon>Pallidibacillus</taxon>
    </lineage>
</organism>
<sequence length="93" mass="10973">MSKENKGIRLPESQRELVNLVVKKTLERHKVKSNEQLSPEDKKEIRTIYNKLQSEVNEFLKASGQPELPIINHIEDEEGNKRNRRAKRGRKLR</sequence>
<dbReference type="RefSeq" id="WP_161921381.1">
    <property type="nucleotide sequence ID" value="NZ_JAACYS010000066.1"/>
</dbReference>
<comment type="caution">
    <text evidence="2">The sequence shown here is derived from an EMBL/GenBank/DDBJ whole genome shotgun (WGS) entry which is preliminary data.</text>
</comment>
<evidence type="ECO:0000313" key="2">
    <source>
        <dbReference type="EMBL" id="NCU18552.1"/>
    </source>
</evidence>
<keyword evidence="3" id="KW-1185">Reference proteome</keyword>
<dbReference type="EMBL" id="JAACYS010000066">
    <property type="protein sequence ID" value="NCU18552.1"/>
    <property type="molecule type" value="Genomic_DNA"/>
</dbReference>